<protein>
    <submittedName>
        <fullName evidence="4">Uncharacterized protein</fullName>
    </submittedName>
</protein>
<dbReference type="EMBL" id="BQNJ01000001">
    <property type="protein sequence ID" value="GKH02014.1"/>
    <property type="molecule type" value="Genomic_DNA"/>
</dbReference>
<evidence type="ECO:0000256" key="1">
    <source>
        <dbReference type="SAM" id="MobiDB-lite"/>
    </source>
</evidence>
<keyword evidence="2" id="KW-0472">Membrane</keyword>
<accession>A0AA37JIY1</accession>
<feature type="signal peptide" evidence="3">
    <location>
        <begin position="1"/>
        <end position="31"/>
    </location>
</feature>
<dbReference type="AlphaFoldDB" id="A0AA37JIY1"/>
<keyword evidence="2" id="KW-0812">Transmembrane</keyword>
<feature type="compositionally biased region" description="Low complexity" evidence="1">
    <location>
        <begin position="503"/>
        <end position="534"/>
    </location>
</feature>
<feature type="transmembrane region" description="Helical" evidence="2">
    <location>
        <begin position="699"/>
        <end position="721"/>
    </location>
</feature>
<organism evidence="4 5">
    <name type="scientific">Hungatella hathewayi</name>
    <dbReference type="NCBI Taxonomy" id="154046"/>
    <lineage>
        <taxon>Bacteria</taxon>
        <taxon>Bacillati</taxon>
        <taxon>Bacillota</taxon>
        <taxon>Clostridia</taxon>
        <taxon>Lachnospirales</taxon>
        <taxon>Lachnospiraceae</taxon>
        <taxon>Hungatella</taxon>
    </lineage>
</organism>
<feature type="compositionally biased region" description="Pro residues" evidence="1">
    <location>
        <begin position="425"/>
        <end position="435"/>
    </location>
</feature>
<feature type="compositionally biased region" description="Low complexity" evidence="1">
    <location>
        <begin position="453"/>
        <end position="463"/>
    </location>
</feature>
<keyword evidence="3" id="KW-0732">Signal</keyword>
<proteinExistence type="predicted"/>
<feature type="chain" id="PRO_5041280826" evidence="3">
    <location>
        <begin position="32"/>
        <end position="729"/>
    </location>
</feature>
<dbReference type="GeneID" id="93152825"/>
<gene>
    <name evidence="4" type="ORF">CE91St55_39950</name>
</gene>
<reference evidence="4" key="1">
    <citation type="submission" date="2022-01" db="EMBL/GenBank/DDBJ databases">
        <title>Novel bile acid biosynthetic pathways are enriched in the microbiome of centenarians.</title>
        <authorList>
            <person name="Sato Y."/>
            <person name="Atarashi K."/>
            <person name="Plichta R.D."/>
            <person name="Arai Y."/>
            <person name="Sasajima S."/>
            <person name="Kearney M.S."/>
            <person name="Suda W."/>
            <person name="Takeshita K."/>
            <person name="Sasaki T."/>
            <person name="Okamoto S."/>
            <person name="Skelly N.A."/>
            <person name="Okamura Y."/>
            <person name="Vlamakis H."/>
            <person name="Li Y."/>
            <person name="Tanoue T."/>
            <person name="Takei H."/>
            <person name="Nittono H."/>
            <person name="Narushima S."/>
            <person name="Irie J."/>
            <person name="Itoh H."/>
            <person name="Moriya K."/>
            <person name="Sugiura Y."/>
            <person name="Suematsu M."/>
            <person name="Moritoki N."/>
            <person name="Shibata S."/>
            <person name="Littman R.D."/>
            <person name="Fischbach A.M."/>
            <person name="Uwamino Y."/>
            <person name="Inoue T."/>
            <person name="Honda A."/>
            <person name="Hattori M."/>
            <person name="Murai T."/>
            <person name="Xavier J.R."/>
            <person name="Hirose N."/>
            <person name="Honda K."/>
        </authorList>
    </citation>
    <scope>NUCLEOTIDE SEQUENCE</scope>
    <source>
        <strain evidence="4">CE91-St55</strain>
    </source>
</reference>
<evidence type="ECO:0000313" key="4">
    <source>
        <dbReference type="EMBL" id="GKH02014.1"/>
    </source>
</evidence>
<keyword evidence="2" id="KW-1133">Transmembrane helix</keyword>
<feature type="region of interest" description="Disordered" evidence="1">
    <location>
        <begin position="30"/>
        <end position="86"/>
    </location>
</feature>
<dbReference type="Proteomes" id="UP001055091">
    <property type="component" value="Unassembled WGS sequence"/>
</dbReference>
<feature type="compositionally biased region" description="Low complexity" evidence="1">
    <location>
        <begin position="472"/>
        <end position="483"/>
    </location>
</feature>
<evidence type="ECO:0000256" key="2">
    <source>
        <dbReference type="SAM" id="Phobius"/>
    </source>
</evidence>
<evidence type="ECO:0000313" key="5">
    <source>
        <dbReference type="Proteomes" id="UP001055091"/>
    </source>
</evidence>
<sequence length="729" mass="79377">MKKRKQFLYFLAMLSLILTLPSVDIPSTAQAGTSIGTPSDAEEELPEKTAPAETRQAETEEQKETDAVPSAPLGPPSETESSASVSMPYDKIQAPALASSRIATGSNAEPREIVKVITPYSDILILAERQNARELLNSKLENRDYSTAVALFSDRTREFYPIQYDVEALDVTQTGLISLNGTVEVPDDVSIDPELTAVTIPVFLYDPELPCELQAHSSNPVRDSQLLLAQDSSSEDLQKELKYNSHTYLYCDDDIVLEVPLTWDVSSVNFGTPGTYRIHGIPDLPEGILLSDEFSSFPCDVIIQETGTFSLTPPIFDGISFFTRWTKPTPQLDKLHRYYSIGDDGEWQEDTTGNFMQIATYNTQLMSVLYFEDFLYEVPYYFQLEYDGECSNILKVSITEGDLHYDLIEGDRDGGDRGEQQPPTVTLPPDQPDQTPPLGTTRPEENTPPETPPGETLPAPAETQPTDQENASHTGSSSGTSGKTSRHSAVSDFVSGPGYQEALTSSASLSPLPESGPSVEASETAAAISAPASTGQEADTADYTILSGRRIHKELELNPGRPLIITKHRIRLEIPADSGLFTNMPVQSLFRAEVISLDDHHISVMLSMDGVPLTDLPSMTITMPWKATDERPVLEVINESGEVLGTATYLDSFTITFQLSETGTFTIETQAPAAVIPSVPVDPADGQAGDSVSSSSSSIDVVACLLLAGILVSGFIILRFCRRGRRDPA</sequence>
<comment type="caution">
    <text evidence="4">The sequence shown here is derived from an EMBL/GenBank/DDBJ whole genome shotgun (WGS) entry which is preliminary data.</text>
</comment>
<dbReference type="RefSeq" id="WP_006774321.1">
    <property type="nucleotide sequence ID" value="NZ_BQNJ01000001.1"/>
</dbReference>
<feature type="region of interest" description="Disordered" evidence="1">
    <location>
        <begin position="407"/>
        <end position="536"/>
    </location>
</feature>
<feature type="compositionally biased region" description="Basic and acidic residues" evidence="1">
    <location>
        <begin position="55"/>
        <end position="66"/>
    </location>
</feature>
<evidence type="ECO:0000256" key="3">
    <source>
        <dbReference type="SAM" id="SignalP"/>
    </source>
</evidence>
<feature type="compositionally biased region" description="Basic and acidic residues" evidence="1">
    <location>
        <begin position="407"/>
        <end position="419"/>
    </location>
</feature>
<name>A0AA37JIY1_9FIRM</name>